<sequence>MVCLGAREGQRQRVPEAMAMGYERTRPLHNFTMPCLKWGIQKHLRCQKFDESNNQTAAAASRDRKRRSPPSNSSADYPRESNGRRLNFPQPIGGDGKEDANGVAGENGMIDLVNVLTDFEQYSVEEGQNGASKEVNGPRKAPAVVAQVFVDQRSACKSPINPVAAGNGLRIEMKQNYESPLRSESAKSPRLGGTGEKETERAKLTIQLTRKEIENDFKALVGHRPARRPKKRPKTVQKDLDSLFPGVWLKEVTADMYKVEEFPESGKR</sequence>
<dbReference type="PANTHER" id="PTHR33130">
    <property type="entry name" value="PUTATIVE (DUF1639)-RELATED"/>
    <property type="match status" value="1"/>
</dbReference>
<evidence type="ECO:0000313" key="3">
    <source>
        <dbReference type="Proteomes" id="UP000593562"/>
    </source>
</evidence>
<name>A0A7J7E0E7_TRIWF</name>
<evidence type="ECO:0008006" key="4">
    <source>
        <dbReference type="Google" id="ProtNLM"/>
    </source>
</evidence>
<dbReference type="AlphaFoldDB" id="A0A7J7E0E7"/>
<dbReference type="InParanoid" id="A0A7J7E0E7"/>
<dbReference type="Pfam" id="PF07797">
    <property type="entry name" value="DUF1639"/>
    <property type="match status" value="1"/>
</dbReference>
<dbReference type="Proteomes" id="UP000593562">
    <property type="component" value="Unassembled WGS sequence"/>
</dbReference>
<dbReference type="FunCoup" id="A0A7J7E0E7">
    <property type="interactions" value="284"/>
</dbReference>
<comment type="caution">
    <text evidence="2">The sequence shown here is derived from an EMBL/GenBank/DDBJ whole genome shotgun (WGS) entry which is preliminary data.</text>
</comment>
<evidence type="ECO:0000256" key="1">
    <source>
        <dbReference type="SAM" id="MobiDB-lite"/>
    </source>
</evidence>
<keyword evidence="3" id="KW-1185">Reference proteome</keyword>
<proteinExistence type="predicted"/>
<reference evidence="2 3" key="1">
    <citation type="journal article" date="2020" name="Nat. Commun.">
        <title>Genome of Tripterygium wilfordii and identification of cytochrome P450 involved in triptolide biosynthesis.</title>
        <authorList>
            <person name="Tu L."/>
            <person name="Su P."/>
            <person name="Zhang Z."/>
            <person name="Gao L."/>
            <person name="Wang J."/>
            <person name="Hu T."/>
            <person name="Zhou J."/>
            <person name="Zhang Y."/>
            <person name="Zhao Y."/>
            <person name="Liu Y."/>
            <person name="Song Y."/>
            <person name="Tong Y."/>
            <person name="Lu Y."/>
            <person name="Yang J."/>
            <person name="Xu C."/>
            <person name="Jia M."/>
            <person name="Peters R.J."/>
            <person name="Huang L."/>
            <person name="Gao W."/>
        </authorList>
    </citation>
    <scope>NUCLEOTIDE SEQUENCE [LARGE SCALE GENOMIC DNA]</scope>
    <source>
        <strain evidence="3">cv. XIE 37</strain>
        <tissue evidence="2">Leaf</tissue>
    </source>
</reference>
<dbReference type="PANTHER" id="PTHR33130:SF43">
    <property type="entry name" value="OS01G0688600 PROTEIN"/>
    <property type="match status" value="1"/>
</dbReference>
<dbReference type="InterPro" id="IPR012438">
    <property type="entry name" value="DUF1639"/>
</dbReference>
<protein>
    <recommendedName>
        <fullName evidence="4">DUF1639 family protein</fullName>
    </recommendedName>
</protein>
<feature type="region of interest" description="Disordered" evidence="1">
    <location>
        <begin position="52"/>
        <end position="104"/>
    </location>
</feature>
<gene>
    <name evidence="2" type="ORF">HS088_TW02G00933</name>
</gene>
<dbReference type="OrthoDB" id="769821at2759"/>
<organism evidence="2 3">
    <name type="scientific">Tripterygium wilfordii</name>
    <name type="common">Thunder God vine</name>
    <dbReference type="NCBI Taxonomy" id="458696"/>
    <lineage>
        <taxon>Eukaryota</taxon>
        <taxon>Viridiplantae</taxon>
        <taxon>Streptophyta</taxon>
        <taxon>Embryophyta</taxon>
        <taxon>Tracheophyta</taxon>
        <taxon>Spermatophyta</taxon>
        <taxon>Magnoliopsida</taxon>
        <taxon>eudicotyledons</taxon>
        <taxon>Gunneridae</taxon>
        <taxon>Pentapetalae</taxon>
        <taxon>rosids</taxon>
        <taxon>fabids</taxon>
        <taxon>Celastrales</taxon>
        <taxon>Celastraceae</taxon>
        <taxon>Tripterygium</taxon>
    </lineage>
</organism>
<evidence type="ECO:0000313" key="2">
    <source>
        <dbReference type="EMBL" id="KAF5751914.1"/>
    </source>
</evidence>
<accession>A0A7J7E0E7</accession>
<feature type="region of interest" description="Disordered" evidence="1">
    <location>
        <begin position="177"/>
        <end position="201"/>
    </location>
</feature>
<dbReference type="EMBL" id="JAAARO010000002">
    <property type="protein sequence ID" value="KAF5751914.1"/>
    <property type="molecule type" value="Genomic_DNA"/>
</dbReference>